<evidence type="ECO:0000256" key="3">
    <source>
        <dbReference type="ARBA" id="ARBA00022898"/>
    </source>
</evidence>
<dbReference type="PANTHER" id="PTHR11999:SF165">
    <property type="entry name" value="DECARBOXYLASE, PUTATIVE (AFU_ORTHOLOGUE AFUA_2G04980)-RELATED"/>
    <property type="match status" value="1"/>
</dbReference>
<evidence type="ECO:0000256" key="1">
    <source>
        <dbReference type="ARBA" id="ARBA00001933"/>
    </source>
</evidence>
<dbReference type="Proteomes" id="UP000001294">
    <property type="component" value="Unassembled WGS sequence"/>
</dbReference>
<dbReference type="HOGENOM" id="CLU_011856_6_2_1"/>
<dbReference type="GO" id="GO:0016831">
    <property type="term" value="F:carboxy-lyase activity"/>
    <property type="evidence" value="ECO:0007669"/>
    <property type="project" value="TreeGrafter"/>
</dbReference>
<evidence type="ECO:0000313" key="8">
    <source>
        <dbReference type="Proteomes" id="UP000001294"/>
    </source>
</evidence>
<dbReference type="AlphaFoldDB" id="B6QDX3"/>
<dbReference type="SUPFAM" id="SSF53383">
    <property type="entry name" value="PLP-dependent transferases"/>
    <property type="match status" value="1"/>
</dbReference>
<dbReference type="InterPro" id="IPR015424">
    <property type="entry name" value="PyrdxlP-dep_Trfase"/>
</dbReference>
<protein>
    <submittedName>
        <fullName evidence="7">Group II plp decarboxylase, putative</fullName>
    </submittedName>
</protein>
<evidence type="ECO:0000313" key="7">
    <source>
        <dbReference type="EMBL" id="EEA23844.1"/>
    </source>
</evidence>
<evidence type="ECO:0000256" key="4">
    <source>
        <dbReference type="ARBA" id="ARBA00023239"/>
    </source>
</evidence>
<dbReference type="Gene3D" id="3.90.1150.10">
    <property type="entry name" value="Aspartate Aminotransferase, domain 1"/>
    <property type="match status" value="1"/>
</dbReference>
<dbReference type="GO" id="GO:0019752">
    <property type="term" value="P:carboxylic acid metabolic process"/>
    <property type="evidence" value="ECO:0007669"/>
    <property type="project" value="InterPro"/>
</dbReference>
<dbReference type="GO" id="GO:0005737">
    <property type="term" value="C:cytoplasm"/>
    <property type="evidence" value="ECO:0007669"/>
    <property type="project" value="TreeGrafter"/>
</dbReference>
<dbReference type="InterPro" id="IPR002129">
    <property type="entry name" value="PyrdxlP-dep_de-COase"/>
</dbReference>
<keyword evidence="3 5" id="KW-0663">Pyridoxal phosphate</keyword>
<dbReference type="PhylomeDB" id="B6QDX3"/>
<dbReference type="PANTHER" id="PTHR11999">
    <property type="entry name" value="GROUP II PYRIDOXAL-5-PHOSPHATE DECARBOXYLASE"/>
    <property type="match status" value="1"/>
</dbReference>
<dbReference type="InterPro" id="IPR015422">
    <property type="entry name" value="PyrdxlP-dep_Trfase_small"/>
</dbReference>
<dbReference type="OrthoDB" id="2161780at2759"/>
<dbReference type="InterPro" id="IPR015421">
    <property type="entry name" value="PyrdxlP-dep_Trfase_major"/>
</dbReference>
<dbReference type="VEuPathDB" id="FungiDB:PMAA_078710"/>
<dbReference type="Pfam" id="PF00282">
    <property type="entry name" value="Pyridoxal_deC"/>
    <property type="match status" value="1"/>
</dbReference>
<comment type="cofactor">
    <cofactor evidence="1 5 6">
        <name>pyridoxal 5'-phosphate</name>
        <dbReference type="ChEBI" id="CHEBI:597326"/>
    </cofactor>
</comment>
<feature type="modified residue" description="N6-(pyridoxal phosphate)lysine" evidence="5">
    <location>
        <position position="329"/>
    </location>
</feature>
<keyword evidence="4 6" id="KW-0456">Lyase</keyword>
<evidence type="ECO:0000256" key="6">
    <source>
        <dbReference type="RuleBase" id="RU000382"/>
    </source>
</evidence>
<sequence>MSQLTTQGKWIMNNKQDKDNIPRLMSTLNESLVSLLQNARSRDILPAESTLIHAVQSLPTHLPAHGLGLSYATQHLVHDIAPAVSSSSLSSRYFGFVTGGTTPAARLADYLVTTLDECLAVRIPSDTIASDVENRALAMLAQLLKLDNSSWTGFFTPGSSTSNLYGIACGREYVLRTRGAPSPSSEGVQAACDAAGIRRVQVLCSMGHPSIMKAASLTGLGRGAVKQMGLANRPWYLDIARVQKELEKSDYASIVSVSVGEVNSGKLGISAEELQKLRKLCDCYNAWLHIDAAFGIFVNVLPDTPEFKYLKDIAKYIHLADSITGDGHKLLNVPFDCGFFYLRDPSRLKDIFSIPKTSFSEFAIPPVYFSRPVPAPGGPANPTDVGIQNARRFRALPAYASLVAYGRAGYEDMIVRQTRLARGIAAFVLDYPAYELLPQMPGVDSKESVLETIFILILFRAVDPGLNEDLLVRINETGKMYAQGIIWEGQKAIRCAIANWAVDDQEDLAIVTGVLRSVAEQWDRKARL</sequence>
<name>B6QDX3_TALMQ</name>
<dbReference type="GO" id="GO:0030170">
    <property type="term" value="F:pyridoxal phosphate binding"/>
    <property type="evidence" value="ECO:0007669"/>
    <property type="project" value="InterPro"/>
</dbReference>
<reference evidence="8" key="1">
    <citation type="journal article" date="2015" name="Genome Announc.">
        <title>Genome sequence of the AIDS-associated pathogen Penicillium marneffei (ATCC18224) and its near taxonomic relative Talaromyces stipitatus (ATCC10500).</title>
        <authorList>
            <person name="Nierman W.C."/>
            <person name="Fedorova-Abrams N.D."/>
            <person name="Andrianopoulos A."/>
        </authorList>
    </citation>
    <scope>NUCLEOTIDE SEQUENCE [LARGE SCALE GENOMIC DNA]</scope>
    <source>
        <strain evidence="8">ATCC 18224 / CBS 334.59 / QM 7333</strain>
    </source>
</reference>
<keyword evidence="8" id="KW-1185">Reference proteome</keyword>
<comment type="similarity">
    <text evidence="2 6">Belongs to the group II decarboxylase family.</text>
</comment>
<evidence type="ECO:0000256" key="5">
    <source>
        <dbReference type="PIRSR" id="PIRSR602129-50"/>
    </source>
</evidence>
<dbReference type="Gene3D" id="3.40.640.10">
    <property type="entry name" value="Type I PLP-dependent aspartate aminotransferase-like (Major domain)"/>
    <property type="match status" value="1"/>
</dbReference>
<dbReference type="InterPro" id="IPR010977">
    <property type="entry name" value="Aromatic_deC"/>
</dbReference>
<organism evidence="7 8">
    <name type="scientific">Talaromyces marneffei (strain ATCC 18224 / CBS 334.59 / QM 7333)</name>
    <name type="common">Penicillium marneffei</name>
    <dbReference type="NCBI Taxonomy" id="441960"/>
    <lineage>
        <taxon>Eukaryota</taxon>
        <taxon>Fungi</taxon>
        <taxon>Dikarya</taxon>
        <taxon>Ascomycota</taxon>
        <taxon>Pezizomycotina</taxon>
        <taxon>Eurotiomycetes</taxon>
        <taxon>Eurotiomycetidae</taxon>
        <taxon>Eurotiales</taxon>
        <taxon>Trichocomaceae</taxon>
        <taxon>Talaromyces</taxon>
        <taxon>Talaromyces sect. Talaromyces</taxon>
    </lineage>
</organism>
<proteinExistence type="inferred from homology"/>
<gene>
    <name evidence="7" type="ORF">PMAA_078710</name>
</gene>
<dbReference type="EMBL" id="DS995901">
    <property type="protein sequence ID" value="EEA23844.1"/>
    <property type="molecule type" value="Genomic_DNA"/>
</dbReference>
<accession>B6QDX3</accession>
<evidence type="ECO:0000256" key="2">
    <source>
        <dbReference type="ARBA" id="ARBA00009533"/>
    </source>
</evidence>